<accession>A0ABQ5B4H2</accession>
<dbReference type="Proteomes" id="UP001151760">
    <property type="component" value="Unassembled WGS sequence"/>
</dbReference>
<keyword evidence="2" id="KW-0808">Transferase</keyword>
<dbReference type="SUPFAM" id="SSF53098">
    <property type="entry name" value="Ribonuclease H-like"/>
    <property type="match status" value="1"/>
</dbReference>
<dbReference type="PANTHER" id="PTHR34072:SF52">
    <property type="entry name" value="RIBONUCLEASE H"/>
    <property type="match status" value="1"/>
</dbReference>
<dbReference type="PROSITE" id="PS50994">
    <property type="entry name" value="INTEGRASE"/>
    <property type="match status" value="1"/>
</dbReference>
<dbReference type="EMBL" id="BQNB010012830">
    <property type="protein sequence ID" value="GJT08433.1"/>
    <property type="molecule type" value="Genomic_DNA"/>
</dbReference>
<keyword evidence="2" id="KW-0695">RNA-directed DNA polymerase</keyword>
<sequence length="702" mass="80701">MEVSHWGIASEVLKGNVTASKPPNSEEAINITQRAKDLVTKHTPVSSIKTVTYHACGVKGIMANQCRKDPTTIMSGKCLHAEELKLLFKTQSVVTDTFYDIEMDDRNYNGEEVRTEKQTRDNPVVRKFHRSFSEDLLDSLVQRVEHERRWLELLADYDCEIHYHLGKANVVADALSRKERIKPLRVRSLVMTIHPNLPSQILKTQTEALKEENIKAKNLQGMDKSFEIRPDGTRCIKNRSWLILFGSKYVGKCLTCSRVKAECQKPSGLLVQPEIPMWNHFTSRFWQSLQSALGTQLDMSTTYHPKTNRQSEKTIQTLEDMLRAYVIDFRKGWEKHLPLVKFSYNNSYHVSIKTSPFEWVYNSLVHSLYALSTLRRSGLRTASAAAKPYQGDSLEFYLITGTDSYSIRHIGSSQYVISTGQYKSRQTTVLFPSRLDNHYCEDEEGNYGPKFTEAYGASHINNTIPQKRKTQGVSLYLTLLIILALTMPLTMKYPKEIAENVLDIKVPLILKRPFLSTARAKIDVYKRTINLRVEEENVIFKSVKPASSIIKRVYMLSLRERIKLDLEARLMGETLVLNRSLDLLLEDYIELNNLNEPFELRRNQGDDLMLTIEEGKVIEEFKTRDEDLDTGINDYPSYCDDDKKIHIDFLEDMDAYHDEGMGDDPITFEMGRWKSGSHAGTLACMRWSEKEAEEKSNLKTSL</sequence>
<dbReference type="InterPro" id="IPR036397">
    <property type="entry name" value="RNaseH_sf"/>
</dbReference>
<name>A0ABQ5B4H2_9ASTR</name>
<reference evidence="2" key="1">
    <citation type="journal article" date="2022" name="Int. J. Mol. Sci.">
        <title>Draft Genome of Tanacetum Coccineum: Genomic Comparison of Closely Related Tanacetum-Family Plants.</title>
        <authorList>
            <person name="Yamashiro T."/>
            <person name="Shiraishi A."/>
            <person name="Nakayama K."/>
            <person name="Satake H."/>
        </authorList>
    </citation>
    <scope>NUCLEOTIDE SEQUENCE</scope>
</reference>
<organism evidence="2 3">
    <name type="scientific">Tanacetum coccineum</name>
    <dbReference type="NCBI Taxonomy" id="301880"/>
    <lineage>
        <taxon>Eukaryota</taxon>
        <taxon>Viridiplantae</taxon>
        <taxon>Streptophyta</taxon>
        <taxon>Embryophyta</taxon>
        <taxon>Tracheophyta</taxon>
        <taxon>Spermatophyta</taxon>
        <taxon>Magnoliopsida</taxon>
        <taxon>eudicotyledons</taxon>
        <taxon>Gunneridae</taxon>
        <taxon>Pentapetalae</taxon>
        <taxon>asterids</taxon>
        <taxon>campanulids</taxon>
        <taxon>Asterales</taxon>
        <taxon>Asteraceae</taxon>
        <taxon>Asteroideae</taxon>
        <taxon>Anthemideae</taxon>
        <taxon>Anthemidinae</taxon>
        <taxon>Tanacetum</taxon>
    </lineage>
</organism>
<evidence type="ECO:0000313" key="2">
    <source>
        <dbReference type="EMBL" id="GJT08433.1"/>
    </source>
</evidence>
<keyword evidence="2" id="KW-0548">Nucleotidyltransferase</keyword>
<evidence type="ECO:0000259" key="1">
    <source>
        <dbReference type="PROSITE" id="PS50994"/>
    </source>
</evidence>
<dbReference type="InterPro" id="IPR001584">
    <property type="entry name" value="Integrase_cat-core"/>
</dbReference>
<protein>
    <submittedName>
        <fullName evidence="2">Reverse transcriptase domain-containing protein</fullName>
    </submittedName>
</protein>
<dbReference type="GO" id="GO:0003964">
    <property type="term" value="F:RNA-directed DNA polymerase activity"/>
    <property type="evidence" value="ECO:0007669"/>
    <property type="project" value="UniProtKB-KW"/>
</dbReference>
<dbReference type="InterPro" id="IPR012337">
    <property type="entry name" value="RNaseH-like_sf"/>
</dbReference>
<dbReference type="Gene3D" id="3.30.420.10">
    <property type="entry name" value="Ribonuclease H-like superfamily/Ribonuclease H"/>
    <property type="match status" value="1"/>
</dbReference>
<comment type="caution">
    <text evidence="2">The sequence shown here is derived from an EMBL/GenBank/DDBJ whole genome shotgun (WGS) entry which is preliminary data.</text>
</comment>
<proteinExistence type="predicted"/>
<feature type="domain" description="Integrase catalytic" evidence="1">
    <location>
        <begin position="281"/>
        <end position="364"/>
    </location>
</feature>
<dbReference type="PANTHER" id="PTHR34072">
    <property type="entry name" value="ENZYMATIC POLYPROTEIN-RELATED"/>
    <property type="match status" value="1"/>
</dbReference>
<keyword evidence="3" id="KW-1185">Reference proteome</keyword>
<evidence type="ECO:0000313" key="3">
    <source>
        <dbReference type="Proteomes" id="UP001151760"/>
    </source>
</evidence>
<reference evidence="2" key="2">
    <citation type="submission" date="2022-01" db="EMBL/GenBank/DDBJ databases">
        <authorList>
            <person name="Yamashiro T."/>
            <person name="Shiraishi A."/>
            <person name="Satake H."/>
            <person name="Nakayama K."/>
        </authorList>
    </citation>
    <scope>NUCLEOTIDE SEQUENCE</scope>
</reference>
<gene>
    <name evidence="2" type="ORF">Tco_0842895</name>
</gene>